<sequence length="409" mass="46697">MKKYIYLLLSAVALIMTACGEETIGQTPLENIAPGQVYDVNVENVPGGANITYKLPKDADLLYVKAEYQLKDGGEWLNTRASLYTDTLKLEGFGDTEEHRVRLISVDRSQNESEPVLVTINPKTPPVFAIFETLELKEDFGGIRYTWENETMANICLHILKKNKAGEYTAMDDLYTKRKQGEGQYLGLPALESDFAVYITDRWDNASDTLKATLTPIFEMQIPYSDIKPYNMLGDTPSEYSWLVDYLFDDKYAPGSGAGYHTETFSGPWPHRITFKVMTGKVKCSRIKIWHRDQYYYRHGNVKKFELLGANDPDPNGGEEGWTSIGIFDSYKPSGLPGTSTTNEDMEYIEQGENFSIPADVESYQYYRMKFLESWSGSKFVHLMEIQLFGCPENYVPEYPDEEEEEFKP</sequence>
<reference evidence="5 6" key="1">
    <citation type="submission" date="2016-11" db="EMBL/GenBank/DDBJ databases">
        <authorList>
            <person name="Jaros S."/>
            <person name="Januszkiewicz K."/>
            <person name="Wedrychowicz H."/>
        </authorList>
    </citation>
    <scope>NUCLEOTIDE SEQUENCE [LARGE SCALE GENOMIC DNA]</scope>
    <source>
        <strain evidence="5 6">DSM 26883</strain>
    </source>
</reference>
<dbReference type="Pfam" id="PF17166">
    <property type="entry name" value="DUF5126"/>
    <property type="match status" value="1"/>
</dbReference>
<dbReference type="Proteomes" id="UP000184436">
    <property type="component" value="Unassembled WGS sequence"/>
</dbReference>
<gene>
    <name evidence="5" type="ORF">SAMN05444349_106103</name>
</gene>
<keyword evidence="1" id="KW-0732">Signal</keyword>
<dbReference type="Pfam" id="PF16391">
    <property type="entry name" value="DUF5000"/>
    <property type="match status" value="1"/>
</dbReference>
<dbReference type="PROSITE" id="PS51257">
    <property type="entry name" value="PROKAR_LIPOPROTEIN"/>
    <property type="match status" value="1"/>
</dbReference>
<evidence type="ECO:0000259" key="4">
    <source>
        <dbReference type="Pfam" id="PF17166"/>
    </source>
</evidence>
<organism evidence="5 6">
    <name type="scientific">Bacteroides faecichinchillae</name>
    <dbReference type="NCBI Taxonomy" id="871325"/>
    <lineage>
        <taxon>Bacteria</taxon>
        <taxon>Pseudomonadati</taxon>
        <taxon>Bacteroidota</taxon>
        <taxon>Bacteroidia</taxon>
        <taxon>Bacteroidales</taxon>
        <taxon>Bacteroidaceae</taxon>
        <taxon>Bacteroides</taxon>
    </lineage>
</organism>
<dbReference type="STRING" id="871325.SAMN05444349_106103"/>
<name>A0A1M4WH60_9BACE</name>
<dbReference type="Gene3D" id="2.60.120.260">
    <property type="entry name" value="Galactose-binding domain-like"/>
    <property type="match status" value="1"/>
</dbReference>
<evidence type="ECO:0000313" key="5">
    <source>
        <dbReference type="EMBL" id="SHE80578.1"/>
    </source>
</evidence>
<feature type="domain" description="DUF5000" evidence="3">
    <location>
        <begin position="248"/>
        <end position="390"/>
    </location>
</feature>
<dbReference type="RefSeq" id="WP_025074055.1">
    <property type="nucleotide sequence ID" value="NZ_FQVD01000006.1"/>
</dbReference>
<feature type="domain" description="DUF4959" evidence="2">
    <location>
        <begin position="18"/>
        <end position="122"/>
    </location>
</feature>
<feature type="domain" description="DUF5126" evidence="4">
    <location>
        <begin position="124"/>
        <end position="223"/>
    </location>
</feature>
<feature type="chain" id="PRO_5009908102" description="DUF4959 domain-containing protein" evidence="1">
    <location>
        <begin position="21"/>
        <end position="409"/>
    </location>
</feature>
<dbReference type="InterPro" id="IPR032164">
    <property type="entry name" value="DUF5000"/>
</dbReference>
<dbReference type="EMBL" id="FQVD01000006">
    <property type="protein sequence ID" value="SHE80578.1"/>
    <property type="molecule type" value="Genomic_DNA"/>
</dbReference>
<dbReference type="InterPro" id="IPR033431">
    <property type="entry name" value="DUF5126"/>
</dbReference>
<evidence type="ECO:0000313" key="6">
    <source>
        <dbReference type="Proteomes" id="UP000184436"/>
    </source>
</evidence>
<accession>A0A1M4WH60</accession>
<keyword evidence="6" id="KW-1185">Reference proteome</keyword>
<protein>
    <recommendedName>
        <fullName evidence="7">DUF4959 domain-containing protein</fullName>
    </recommendedName>
</protein>
<feature type="signal peptide" evidence="1">
    <location>
        <begin position="1"/>
        <end position="20"/>
    </location>
</feature>
<evidence type="ECO:0000259" key="3">
    <source>
        <dbReference type="Pfam" id="PF16391"/>
    </source>
</evidence>
<dbReference type="InterPro" id="IPR032527">
    <property type="entry name" value="DUF4959"/>
</dbReference>
<dbReference type="Pfam" id="PF16323">
    <property type="entry name" value="DUF4959"/>
    <property type="match status" value="1"/>
</dbReference>
<dbReference type="AlphaFoldDB" id="A0A1M4WH60"/>
<evidence type="ECO:0000256" key="1">
    <source>
        <dbReference type="SAM" id="SignalP"/>
    </source>
</evidence>
<evidence type="ECO:0008006" key="7">
    <source>
        <dbReference type="Google" id="ProtNLM"/>
    </source>
</evidence>
<evidence type="ECO:0000259" key="2">
    <source>
        <dbReference type="Pfam" id="PF16323"/>
    </source>
</evidence>
<proteinExistence type="predicted"/>